<accession>A0A4V6Y6T2</accession>
<proteinExistence type="predicted"/>
<feature type="compositionally biased region" description="Basic and acidic residues" evidence="1">
    <location>
        <begin position="28"/>
        <end position="37"/>
    </location>
</feature>
<dbReference type="RefSeq" id="WP_137448308.1">
    <property type="nucleotide sequence ID" value="NZ_SZZH01000001.1"/>
</dbReference>
<evidence type="ECO:0000256" key="1">
    <source>
        <dbReference type="SAM" id="MobiDB-lite"/>
    </source>
</evidence>
<evidence type="ECO:0000313" key="3">
    <source>
        <dbReference type="Proteomes" id="UP000306985"/>
    </source>
</evidence>
<evidence type="ECO:0000313" key="2">
    <source>
        <dbReference type="EMBL" id="TKV61005.1"/>
    </source>
</evidence>
<dbReference type="EMBL" id="SZZH01000001">
    <property type="protein sequence ID" value="TKV61005.1"/>
    <property type="molecule type" value="Genomic_DNA"/>
</dbReference>
<sequence length="100" mass="11051">MARRSRKRDYGAGHIPLNVGAVTHGWARDETTGDGRSWKVRPTTGSSSAGKSYRCPGCQQLIAASSAHLVVWPADHLFGDQAGLDDRRHWHTACWRARRG</sequence>
<comment type="caution">
    <text evidence="2">The sequence shown here is derived from an EMBL/GenBank/DDBJ whole genome shotgun (WGS) entry which is preliminary data.</text>
</comment>
<dbReference type="AlphaFoldDB" id="A0A4V6Y6T2"/>
<reference evidence="2 3" key="1">
    <citation type="submission" date="2019-05" db="EMBL/GenBank/DDBJ databases">
        <title>Nakamurella sp. N5BH11, whole genome shotgun sequence.</title>
        <authorList>
            <person name="Tuo L."/>
        </authorList>
    </citation>
    <scope>NUCLEOTIDE SEQUENCE [LARGE SCALE GENOMIC DNA]</scope>
    <source>
        <strain evidence="2 3">N5BH11</strain>
    </source>
</reference>
<gene>
    <name evidence="2" type="ORF">FDO65_04970</name>
</gene>
<feature type="region of interest" description="Disordered" evidence="1">
    <location>
        <begin position="28"/>
        <end position="51"/>
    </location>
</feature>
<organism evidence="2 3">
    <name type="scientific">Nakamurella flava</name>
    <dbReference type="NCBI Taxonomy" id="2576308"/>
    <lineage>
        <taxon>Bacteria</taxon>
        <taxon>Bacillati</taxon>
        <taxon>Actinomycetota</taxon>
        <taxon>Actinomycetes</taxon>
        <taxon>Nakamurellales</taxon>
        <taxon>Nakamurellaceae</taxon>
        <taxon>Nakamurella</taxon>
    </lineage>
</organism>
<dbReference type="Proteomes" id="UP000306985">
    <property type="component" value="Unassembled WGS sequence"/>
</dbReference>
<dbReference type="OrthoDB" id="3381577at2"/>
<keyword evidence="3" id="KW-1185">Reference proteome</keyword>
<name>A0A4V6Y6T2_9ACTN</name>
<protein>
    <recommendedName>
        <fullName evidence="4">ATP/GTP-binding protein</fullName>
    </recommendedName>
</protein>
<evidence type="ECO:0008006" key="4">
    <source>
        <dbReference type="Google" id="ProtNLM"/>
    </source>
</evidence>